<gene>
    <name evidence="2" type="ORF">DBT_1078</name>
</gene>
<evidence type="ECO:0000313" key="2">
    <source>
        <dbReference type="EMBL" id="OCC15331.1"/>
    </source>
</evidence>
<keyword evidence="1" id="KW-0472">Membrane</keyword>
<reference evidence="2 3" key="1">
    <citation type="submission" date="2016-06" db="EMBL/GenBank/DDBJ databases">
        <title>Respiratory ammonification of nitrate coupled to the oxidation of elemental sulfur in deep-sea autotrophic thermophilic bacteria.</title>
        <authorList>
            <person name="Slobodkina G.B."/>
            <person name="Mardanov A.V."/>
            <person name="Ravin N.V."/>
            <person name="Frolova A.A."/>
            <person name="Viryasiv M.B."/>
            <person name="Chernyh N.A."/>
            <person name="Bonch-Osmolovskaya E.A."/>
            <person name="Slobodkin A.I."/>
        </authorList>
    </citation>
    <scope>NUCLEOTIDE SEQUENCE [LARGE SCALE GENOMIC DNA]</scope>
    <source>
        <strain evidence="2 3">S69</strain>
    </source>
</reference>
<evidence type="ECO:0000256" key="1">
    <source>
        <dbReference type="SAM" id="Phobius"/>
    </source>
</evidence>
<accession>A0A1B9F6D4</accession>
<dbReference type="AlphaFoldDB" id="A0A1B9F6D4"/>
<feature type="transmembrane region" description="Helical" evidence="1">
    <location>
        <begin position="146"/>
        <end position="164"/>
    </location>
</feature>
<evidence type="ECO:0000313" key="3">
    <source>
        <dbReference type="Proteomes" id="UP000093080"/>
    </source>
</evidence>
<organism evidence="2 3">
    <name type="scientific">Dissulfuribacter thermophilus</name>
    <dbReference type="NCBI Taxonomy" id="1156395"/>
    <lineage>
        <taxon>Bacteria</taxon>
        <taxon>Pseudomonadati</taxon>
        <taxon>Thermodesulfobacteriota</taxon>
        <taxon>Dissulfuribacteria</taxon>
        <taxon>Dissulfuribacterales</taxon>
        <taxon>Dissulfuribacteraceae</taxon>
        <taxon>Dissulfuribacter</taxon>
    </lineage>
</organism>
<feature type="transmembrane region" description="Helical" evidence="1">
    <location>
        <begin position="35"/>
        <end position="55"/>
    </location>
</feature>
<sequence>MEAKGLIIGLVFTLGVFAIKGGAGFGYLLSDKSSLRLGIVSLTLYLLFIGLIFWGTQKVANNGLLASSQESFSFLAEQGMRIHFLMWAGLMAWGTYLLTRPPARSTRAWLILSAPCPVCLMVIVIDVYLFTSLWPKDPIRSLCLPFLFFSGMVIVTSILTALFFKRADTTPKRRLGWIMVFLSAYFATNVLTAPHFKEAKMVYEMAIRQKALYSTQDFNILFLFFFLFIAGILRQRAVSRRD</sequence>
<comment type="caution">
    <text evidence="2">The sequence shown here is derived from an EMBL/GenBank/DDBJ whole genome shotgun (WGS) entry which is preliminary data.</text>
</comment>
<feature type="transmembrane region" description="Helical" evidence="1">
    <location>
        <begin position="6"/>
        <end position="28"/>
    </location>
</feature>
<dbReference type="EMBL" id="MAGO01000005">
    <property type="protein sequence ID" value="OCC15331.1"/>
    <property type="molecule type" value="Genomic_DNA"/>
</dbReference>
<feature type="transmembrane region" description="Helical" evidence="1">
    <location>
        <begin position="80"/>
        <end position="98"/>
    </location>
</feature>
<feature type="transmembrane region" description="Helical" evidence="1">
    <location>
        <begin position="176"/>
        <end position="196"/>
    </location>
</feature>
<dbReference type="Pfam" id="PF09930">
    <property type="entry name" value="DUF2162"/>
    <property type="match status" value="1"/>
</dbReference>
<protein>
    <submittedName>
        <fullName evidence="2">Uncharacterized protein</fullName>
    </submittedName>
</protein>
<proteinExistence type="predicted"/>
<dbReference type="Proteomes" id="UP000093080">
    <property type="component" value="Unassembled WGS sequence"/>
</dbReference>
<dbReference type="STRING" id="1156395.DBT_1078"/>
<name>A0A1B9F6D4_9BACT</name>
<feature type="transmembrane region" description="Helical" evidence="1">
    <location>
        <begin position="110"/>
        <end position="134"/>
    </location>
</feature>
<dbReference type="RefSeq" id="WP_067617250.1">
    <property type="nucleotide sequence ID" value="NZ_MAGO01000005.1"/>
</dbReference>
<keyword evidence="1" id="KW-0812">Transmembrane</keyword>
<keyword evidence="1" id="KW-1133">Transmembrane helix</keyword>
<keyword evidence="3" id="KW-1185">Reference proteome</keyword>
<dbReference type="OrthoDB" id="5420053at2"/>
<feature type="transmembrane region" description="Helical" evidence="1">
    <location>
        <begin position="216"/>
        <end position="233"/>
    </location>
</feature>
<dbReference type="InterPro" id="IPR017199">
    <property type="entry name" value="UCP037409_transporter"/>
</dbReference>